<name>A0ABU3Q8C0_9SPHN</name>
<evidence type="ECO:0000313" key="3">
    <source>
        <dbReference type="Proteomes" id="UP001259572"/>
    </source>
</evidence>
<accession>A0ABU3Q8C0</accession>
<protein>
    <submittedName>
        <fullName evidence="2">Uncharacterized protein</fullName>
    </submittedName>
</protein>
<feature type="chain" id="PRO_5045921159" evidence="1">
    <location>
        <begin position="29"/>
        <end position="184"/>
    </location>
</feature>
<evidence type="ECO:0000313" key="2">
    <source>
        <dbReference type="EMBL" id="MDT9599651.1"/>
    </source>
</evidence>
<reference evidence="2 3" key="1">
    <citation type="submission" date="2023-05" db="EMBL/GenBank/DDBJ databases">
        <authorList>
            <person name="Guo Y."/>
        </authorList>
    </citation>
    <scope>NUCLEOTIDE SEQUENCE [LARGE SCALE GENOMIC DNA]</scope>
    <source>
        <strain evidence="2 3">GR2756</strain>
    </source>
</reference>
<dbReference type="EMBL" id="JAVUPU010000005">
    <property type="protein sequence ID" value="MDT9599651.1"/>
    <property type="molecule type" value="Genomic_DNA"/>
</dbReference>
<feature type="signal peptide" evidence="1">
    <location>
        <begin position="1"/>
        <end position="28"/>
    </location>
</feature>
<dbReference type="Proteomes" id="UP001259572">
    <property type="component" value="Unassembled WGS sequence"/>
</dbReference>
<keyword evidence="3" id="KW-1185">Reference proteome</keyword>
<gene>
    <name evidence="2" type="ORF">RQX22_11885</name>
</gene>
<keyword evidence="1" id="KW-0732">Signal</keyword>
<comment type="caution">
    <text evidence="2">The sequence shown here is derived from an EMBL/GenBank/DDBJ whole genome shotgun (WGS) entry which is preliminary data.</text>
</comment>
<sequence length="184" mass="20445">MSGTSILSRLLCLLLSAALALGATQAAAAVRITFYSKEFGTSFPHAFVVLEGRLDQGGEPIADNYGFTAKSVTPAILMGAVKGEIVSHDKDDYVRKSDKHFTFTISDGEYERVMERVNAWRHAPQPSYDLNRRNCVHFVAEVAAILGMHADTSRLMKKPRSYLEALTRANLQWLQGRSAIFHRD</sequence>
<organism evidence="2 3">
    <name type="scientific">Sphingosinicella rhizophila</name>
    <dbReference type="NCBI Taxonomy" id="3050082"/>
    <lineage>
        <taxon>Bacteria</taxon>
        <taxon>Pseudomonadati</taxon>
        <taxon>Pseudomonadota</taxon>
        <taxon>Alphaproteobacteria</taxon>
        <taxon>Sphingomonadales</taxon>
        <taxon>Sphingosinicellaceae</taxon>
        <taxon>Sphingosinicella</taxon>
    </lineage>
</organism>
<dbReference type="RefSeq" id="WP_315726741.1">
    <property type="nucleotide sequence ID" value="NZ_JAVUPU010000005.1"/>
</dbReference>
<proteinExistence type="predicted"/>
<evidence type="ECO:0000256" key="1">
    <source>
        <dbReference type="SAM" id="SignalP"/>
    </source>
</evidence>